<keyword evidence="2" id="KW-1185">Reference proteome</keyword>
<dbReference type="EMBL" id="BAABUJ010000041">
    <property type="protein sequence ID" value="GAA5805096.1"/>
    <property type="molecule type" value="Genomic_DNA"/>
</dbReference>
<comment type="caution">
    <text evidence="1">The sequence shown here is derived from an EMBL/GenBank/DDBJ whole genome shotgun (WGS) entry which is preliminary data.</text>
</comment>
<name>A0ABP9YDQ8_9FUNG</name>
<reference evidence="1 2" key="1">
    <citation type="submission" date="2024-04" db="EMBL/GenBank/DDBJ databases">
        <title>genome sequences of Mucor flavus KT1a and Helicostylum pulchrum KT1b strains isolation_sourced from the surface of a dry-aged beef.</title>
        <authorList>
            <person name="Toyotome T."/>
            <person name="Hosono M."/>
            <person name="Torimaru M."/>
            <person name="Fukuda K."/>
            <person name="Mikami N."/>
        </authorList>
    </citation>
    <scope>NUCLEOTIDE SEQUENCE [LARGE SCALE GENOMIC DNA]</scope>
    <source>
        <strain evidence="1 2">KT1b</strain>
    </source>
</reference>
<evidence type="ECO:0000313" key="2">
    <source>
        <dbReference type="Proteomes" id="UP001476247"/>
    </source>
</evidence>
<protein>
    <submittedName>
        <fullName evidence="1">Uncharacterized protein</fullName>
    </submittedName>
</protein>
<evidence type="ECO:0000313" key="1">
    <source>
        <dbReference type="EMBL" id="GAA5805096.1"/>
    </source>
</evidence>
<organism evidence="1 2">
    <name type="scientific">Helicostylum pulchrum</name>
    <dbReference type="NCBI Taxonomy" id="562976"/>
    <lineage>
        <taxon>Eukaryota</taxon>
        <taxon>Fungi</taxon>
        <taxon>Fungi incertae sedis</taxon>
        <taxon>Mucoromycota</taxon>
        <taxon>Mucoromycotina</taxon>
        <taxon>Mucoromycetes</taxon>
        <taxon>Mucorales</taxon>
        <taxon>Mucorineae</taxon>
        <taxon>Mucoraceae</taxon>
        <taxon>Helicostylum</taxon>
    </lineage>
</organism>
<accession>A0ABP9YDQ8</accession>
<proteinExistence type="predicted"/>
<dbReference type="Proteomes" id="UP001476247">
    <property type="component" value="Unassembled WGS sequence"/>
</dbReference>
<sequence>MLNEMNDTEYLVQALLAELKEEDFEQCQSETSYDWDNLPDVEEKENYVEANHVLPSYIETVSRDERIKELTALFEKEFSVGKLFSDKADARTYIQKISRANNIPFETVRSDAKYVKMGCKHFGSYRVGKKVEEGNVA</sequence>
<gene>
    <name evidence="1" type="ORF">HPULCUR_010609</name>
</gene>